<keyword evidence="3" id="KW-1185">Reference proteome</keyword>
<dbReference type="RefSeq" id="WP_320689891.1">
    <property type="nucleotide sequence ID" value="NZ_JAXBLV010000248.1"/>
</dbReference>
<accession>A0ABU5F928</accession>
<feature type="region of interest" description="Disordered" evidence="1">
    <location>
        <begin position="85"/>
        <end position="108"/>
    </location>
</feature>
<dbReference type="EMBL" id="JAXBLV010000248">
    <property type="protein sequence ID" value="MDY3563750.1"/>
    <property type="molecule type" value="Genomic_DNA"/>
</dbReference>
<gene>
    <name evidence="2" type="ORF">R5W23_005366</name>
</gene>
<sequence>MAIRSISHFTWQVLRTAKRSRKPLGGRALRLVPNWHTKDGSFLTALVEVGLLTYVTGSADAPFDATYRLTERGEHAAEYGEYEYEPKRPPLEPPAATLPIKKSVAKKK</sequence>
<evidence type="ECO:0000313" key="2">
    <source>
        <dbReference type="EMBL" id="MDY3563750.1"/>
    </source>
</evidence>
<reference evidence="3" key="1">
    <citation type="journal article" date="2023" name="Mar. Drugs">
        <title>Gemmata algarum, a Novel Planctomycete Isolated from an Algal Mat, Displays Antimicrobial Activity.</title>
        <authorList>
            <person name="Kumar G."/>
            <person name="Kallscheuer N."/>
            <person name="Kashif M."/>
            <person name="Ahamad S."/>
            <person name="Jagadeeshwari U."/>
            <person name="Pannikurungottu S."/>
            <person name="Haufschild T."/>
            <person name="Kabuu M."/>
            <person name="Sasikala C."/>
            <person name="Jogler C."/>
            <person name="Ramana C."/>
        </authorList>
    </citation>
    <scope>NUCLEOTIDE SEQUENCE [LARGE SCALE GENOMIC DNA]</scope>
    <source>
        <strain evidence="3">JC673</strain>
    </source>
</reference>
<evidence type="ECO:0000313" key="3">
    <source>
        <dbReference type="Proteomes" id="UP001272242"/>
    </source>
</evidence>
<proteinExistence type="predicted"/>
<dbReference type="Proteomes" id="UP001272242">
    <property type="component" value="Unassembled WGS sequence"/>
</dbReference>
<name>A0ABU5F928_9BACT</name>
<organism evidence="2 3">
    <name type="scientific">Gemmata algarum</name>
    <dbReference type="NCBI Taxonomy" id="2975278"/>
    <lineage>
        <taxon>Bacteria</taxon>
        <taxon>Pseudomonadati</taxon>
        <taxon>Planctomycetota</taxon>
        <taxon>Planctomycetia</taxon>
        <taxon>Gemmatales</taxon>
        <taxon>Gemmataceae</taxon>
        <taxon>Gemmata</taxon>
    </lineage>
</organism>
<evidence type="ECO:0000256" key="1">
    <source>
        <dbReference type="SAM" id="MobiDB-lite"/>
    </source>
</evidence>
<protein>
    <submittedName>
        <fullName evidence="2">Uncharacterized protein</fullName>
    </submittedName>
</protein>
<comment type="caution">
    <text evidence="2">The sequence shown here is derived from an EMBL/GenBank/DDBJ whole genome shotgun (WGS) entry which is preliminary data.</text>
</comment>